<evidence type="ECO:0000313" key="1">
    <source>
        <dbReference type="EMBL" id="PPE03540.1"/>
    </source>
</evidence>
<dbReference type="AlphaFoldDB" id="A0A2S5R8B2"/>
<dbReference type="EMBL" id="PHHC01000095">
    <property type="protein sequence ID" value="PPE03540.1"/>
    <property type="molecule type" value="Genomic_DNA"/>
</dbReference>
<comment type="caution">
    <text evidence="1">The sequence shown here is derived from an EMBL/GenBank/DDBJ whole genome shotgun (WGS) entry which is preliminary data.</text>
</comment>
<accession>A0A2S5R8B2</accession>
<evidence type="ECO:0000313" key="2">
    <source>
        <dbReference type="Proteomes" id="UP000239425"/>
    </source>
</evidence>
<organism evidence="1 2">
    <name type="scientific">Holospora curviuscula</name>
    <dbReference type="NCBI Taxonomy" id="1082868"/>
    <lineage>
        <taxon>Bacteria</taxon>
        <taxon>Pseudomonadati</taxon>
        <taxon>Pseudomonadota</taxon>
        <taxon>Alphaproteobacteria</taxon>
        <taxon>Holosporales</taxon>
        <taxon>Holosporaceae</taxon>
        <taxon>Holospora</taxon>
    </lineage>
</organism>
<proteinExistence type="predicted"/>
<reference evidence="1 2" key="1">
    <citation type="submission" date="2017-11" db="EMBL/GenBank/DDBJ databases">
        <title>Comparative genomic analysis of Holospora spp., intranuclear symbionts of paramecia.</title>
        <authorList>
            <person name="Garushyants S.K."/>
            <person name="Beliavskaya A."/>
            <person name="Malko D.B."/>
            <person name="Logacheva M.D."/>
            <person name="Rautian M.S."/>
            <person name="Gelfand M.S."/>
        </authorList>
    </citation>
    <scope>NUCLEOTIDE SEQUENCE [LARGE SCALE GENOMIC DNA]</scope>
    <source>
        <strain evidence="2">02AZ16</strain>
    </source>
</reference>
<keyword evidence="2" id="KW-1185">Reference proteome</keyword>
<sequence>MILRYFFSYLWKNVRAQFETLGDFKVMGSQILAASRVRHHRSTRALEGGGSYSYAQETLHQTSLKAGGTLSFQGKHLMTQGVALEAEKLTLEVERWGDRGVITTTQDRRVEPGTKEDAVYTGSSSVFHPSSIEAQEISGRVGAILHQGTQMKGQGVLEAQCYRCIPGYGSTSESSHNVYIQERRHSTQPVPGSIEGVRVEPFTDLSQASTAMTPLEGLHLSLQQGAFQGTQFVGEVRIEAREKLLLTPAVRQDGFEKVVVLKDSSLLIIVHSLFYGYISPYNRVDPSSDSSSLDEQT</sequence>
<dbReference type="RefSeq" id="WP_104206999.1">
    <property type="nucleotide sequence ID" value="NZ_PHHC01000095.1"/>
</dbReference>
<protein>
    <submittedName>
        <fullName evidence="1">Uncharacterized protein</fullName>
    </submittedName>
</protein>
<dbReference type="Proteomes" id="UP000239425">
    <property type="component" value="Unassembled WGS sequence"/>
</dbReference>
<gene>
    <name evidence="1" type="ORF">HCUR_01011</name>
</gene>
<name>A0A2S5R8B2_9PROT</name>